<name>A0A0A8Y7R1_ARUDO</name>
<proteinExistence type="predicted"/>
<accession>A0A0A8Y7R1</accession>
<evidence type="ECO:0000313" key="1">
    <source>
        <dbReference type="EMBL" id="JAD22196.1"/>
    </source>
</evidence>
<reference evidence="1" key="1">
    <citation type="submission" date="2014-09" db="EMBL/GenBank/DDBJ databases">
        <authorList>
            <person name="Magalhaes I.L.F."/>
            <person name="Oliveira U."/>
            <person name="Santos F.R."/>
            <person name="Vidigal T.H.D.A."/>
            <person name="Brescovit A.D."/>
            <person name="Santos A.J."/>
        </authorList>
    </citation>
    <scope>NUCLEOTIDE SEQUENCE</scope>
    <source>
        <tissue evidence="1">Shoot tissue taken approximately 20 cm above the soil surface</tissue>
    </source>
</reference>
<reference evidence="1" key="2">
    <citation type="journal article" date="2015" name="Data Brief">
        <title>Shoot transcriptome of the giant reed, Arundo donax.</title>
        <authorList>
            <person name="Barrero R.A."/>
            <person name="Guerrero F.D."/>
            <person name="Moolhuijzen P."/>
            <person name="Goolsby J.A."/>
            <person name="Tidwell J."/>
            <person name="Bellgard S.E."/>
            <person name="Bellgard M.I."/>
        </authorList>
    </citation>
    <scope>NUCLEOTIDE SEQUENCE</scope>
    <source>
        <tissue evidence="1">Shoot tissue taken approximately 20 cm above the soil surface</tissue>
    </source>
</reference>
<organism evidence="1">
    <name type="scientific">Arundo donax</name>
    <name type="common">Giant reed</name>
    <name type="synonym">Donax arundinaceus</name>
    <dbReference type="NCBI Taxonomy" id="35708"/>
    <lineage>
        <taxon>Eukaryota</taxon>
        <taxon>Viridiplantae</taxon>
        <taxon>Streptophyta</taxon>
        <taxon>Embryophyta</taxon>
        <taxon>Tracheophyta</taxon>
        <taxon>Spermatophyta</taxon>
        <taxon>Magnoliopsida</taxon>
        <taxon>Liliopsida</taxon>
        <taxon>Poales</taxon>
        <taxon>Poaceae</taxon>
        <taxon>PACMAD clade</taxon>
        <taxon>Arundinoideae</taxon>
        <taxon>Arundineae</taxon>
        <taxon>Arundo</taxon>
    </lineage>
</organism>
<dbReference type="AlphaFoldDB" id="A0A0A8Y7R1"/>
<sequence>MIFASPGPAAVMGEHRAAKHLLSSSNRRSAVTA</sequence>
<protein>
    <submittedName>
        <fullName evidence="1">Uncharacterized protein</fullName>
    </submittedName>
</protein>
<dbReference type="EMBL" id="GBRH01275699">
    <property type="protein sequence ID" value="JAD22196.1"/>
    <property type="molecule type" value="Transcribed_RNA"/>
</dbReference>